<dbReference type="Proteomes" id="UP000075806">
    <property type="component" value="Unassembled WGS sequence"/>
</dbReference>
<evidence type="ECO:0000313" key="2">
    <source>
        <dbReference type="Proteomes" id="UP000075806"/>
    </source>
</evidence>
<comment type="caution">
    <text evidence="1">The sequence shown here is derived from an EMBL/GenBank/DDBJ whole genome shotgun (WGS) entry which is preliminary data.</text>
</comment>
<dbReference type="OrthoDB" id="1705901at2"/>
<evidence type="ECO:0000313" key="1">
    <source>
        <dbReference type="EMBL" id="KYG31838.1"/>
    </source>
</evidence>
<dbReference type="Pfam" id="PF12787">
    <property type="entry name" value="EcsC"/>
    <property type="match status" value="1"/>
</dbReference>
<organism evidence="1 2">
    <name type="scientific">Alkalihalobacillus trypoxylicola</name>
    <dbReference type="NCBI Taxonomy" id="519424"/>
    <lineage>
        <taxon>Bacteria</taxon>
        <taxon>Bacillati</taxon>
        <taxon>Bacillota</taxon>
        <taxon>Bacilli</taxon>
        <taxon>Bacillales</taxon>
        <taxon>Bacillaceae</taxon>
        <taxon>Alkalihalobacillus</taxon>
    </lineage>
</organism>
<dbReference type="EMBL" id="LTAO01000012">
    <property type="protein sequence ID" value="KYG31838.1"/>
    <property type="molecule type" value="Genomic_DNA"/>
</dbReference>
<dbReference type="InterPro" id="IPR024787">
    <property type="entry name" value="EcsC"/>
</dbReference>
<accession>A0A161Q6A5</accession>
<proteinExistence type="predicted"/>
<dbReference type="AlphaFoldDB" id="A0A161Q6A5"/>
<gene>
    <name evidence="1" type="ORF">AZF04_03405</name>
</gene>
<dbReference type="STRING" id="519424.AZF04_03405"/>
<dbReference type="PANTHER" id="PTHR41260">
    <property type="entry name" value="PROTEIN ECSC"/>
    <property type="match status" value="1"/>
</dbReference>
<dbReference type="PANTHER" id="PTHR41260:SF1">
    <property type="entry name" value="PROTEIN ECSC"/>
    <property type="match status" value="1"/>
</dbReference>
<protein>
    <submittedName>
        <fullName evidence="1">ABC transporter-associated protein EcsC</fullName>
    </submittedName>
</protein>
<keyword evidence="2" id="KW-1185">Reference proteome</keyword>
<sequence length="247" mass="28947">MTYEEQVQEELIRWKRKIRKNPSMTGRFTKKWQNKFNGMIPEKFHQVVTSSIKNMVQATIYGTDVTSKDSRLRALPLQEQEEKAKQLIEKFKKTAAVEGAGTGFGGVLLGMADFPLLLSIKMKFLHEVALIYGYDVRDYRERLFLLLIFQLTFSSDEQKQVLLDRVEEWEKERIKLPEKDQYVAHIDWKEFQLSYRDYIDIPKMLQLIPGFGAIVGATVNYHFLDLLGETAINCFRMRAFREESTTN</sequence>
<reference evidence="1" key="1">
    <citation type="submission" date="2016-02" db="EMBL/GenBank/DDBJ databases">
        <title>Genome sequence of Bacillus trypoxylicola KCTC 13244(T).</title>
        <authorList>
            <person name="Jeong H."/>
            <person name="Park S.-H."/>
            <person name="Choi S.-K."/>
        </authorList>
    </citation>
    <scope>NUCLEOTIDE SEQUENCE [LARGE SCALE GENOMIC DNA]</scope>
    <source>
        <strain evidence="1">KCTC 13244</strain>
    </source>
</reference>
<name>A0A161Q6A5_9BACI</name>
<dbReference type="RefSeq" id="WP_061948212.1">
    <property type="nucleotide sequence ID" value="NZ_LTAO01000012.1"/>
</dbReference>